<dbReference type="RefSeq" id="XP_030997762.1">
    <property type="nucleotide sequence ID" value="XM_031138204.1"/>
</dbReference>
<keyword evidence="1" id="KW-0472">Membrane</keyword>
<keyword evidence="1" id="KW-0812">Transmembrane</keyword>
<keyword evidence="2" id="KW-0732">Signal</keyword>
<feature type="signal peptide" evidence="2">
    <location>
        <begin position="1"/>
        <end position="18"/>
    </location>
</feature>
<dbReference type="PANTHER" id="PTHR36853:SF1">
    <property type="entry name" value="DUF3844 DOMAIN-CONTAINING PROTEIN"/>
    <property type="match status" value="1"/>
</dbReference>
<gene>
    <name evidence="4" type="ORF">E0L32_000385</name>
</gene>
<dbReference type="InterPro" id="IPR024382">
    <property type="entry name" value="Vps3844_C"/>
</dbReference>
<dbReference type="Proteomes" id="UP000319257">
    <property type="component" value="Unassembled WGS sequence"/>
</dbReference>
<reference evidence="4 5" key="1">
    <citation type="submission" date="2019-06" db="EMBL/GenBank/DDBJ databases">
        <title>Draft genome sequence of the filamentous fungus Phialemoniopsis curvata isolated from diesel fuel.</title>
        <authorList>
            <person name="Varaljay V.A."/>
            <person name="Lyon W.J."/>
            <person name="Crouch A.L."/>
            <person name="Drake C.E."/>
            <person name="Hollomon J.M."/>
            <person name="Nadeau L.J."/>
            <person name="Nunn H.S."/>
            <person name="Stevenson B.S."/>
            <person name="Bojanowski C.L."/>
            <person name="Crookes-Goodson W.J."/>
        </authorList>
    </citation>
    <scope>NUCLEOTIDE SEQUENCE [LARGE SCALE GENOMIC DNA]</scope>
    <source>
        <strain evidence="4 5">D216</strain>
    </source>
</reference>
<evidence type="ECO:0000259" key="3">
    <source>
        <dbReference type="Pfam" id="PF12955"/>
    </source>
</evidence>
<evidence type="ECO:0000313" key="4">
    <source>
        <dbReference type="EMBL" id="TPX16051.1"/>
    </source>
</evidence>
<accession>A0A507BGE1</accession>
<keyword evidence="1" id="KW-1133">Transmembrane helix</keyword>
<feature type="chain" id="PRO_5021448125" description="Vacuolar sorting protein Vps3844 C-terminal domain-containing protein" evidence="2">
    <location>
        <begin position="19"/>
        <end position="406"/>
    </location>
</feature>
<feature type="transmembrane region" description="Helical" evidence="1">
    <location>
        <begin position="365"/>
        <end position="387"/>
    </location>
</feature>
<dbReference type="GO" id="GO:0005783">
    <property type="term" value="C:endoplasmic reticulum"/>
    <property type="evidence" value="ECO:0007669"/>
    <property type="project" value="TreeGrafter"/>
</dbReference>
<organism evidence="4 5">
    <name type="scientific">Thyridium curvatum</name>
    <dbReference type="NCBI Taxonomy" id="1093900"/>
    <lineage>
        <taxon>Eukaryota</taxon>
        <taxon>Fungi</taxon>
        <taxon>Dikarya</taxon>
        <taxon>Ascomycota</taxon>
        <taxon>Pezizomycotina</taxon>
        <taxon>Sordariomycetes</taxon>
        <taxon>Sordariomycetidae</taxon>
        <taxon>Thyridiales</taxon>
        <taxon>Thyridiaceae</taxon>
        <taxon>Thyridium</taxon>
    </lineage>
</organism>
<keyword evidence="5" id="KW-1185">Reference proteome</keyword>
<dbReference type="InterPro" id="IPR053065">
    <property type="entry name" value="Archenteron_Induction-Rel"/>
</dbReference>
<evidence type="ECO:0000256" key="2">
    <source>
        <dbReference type="SAM" id="SignalP"/>
    </source>
</evidence>
<dbReference type="STRING" id="1093900.A0A507BGE1"/>
<dbReference type="GeneID" id="41967832"/>
<feature type="domain" description="Vacuolar sorting protein Vps3844 C-terminal" evidence="3">
    <location>
        <begin position="286"/>
        <end position="400"/>
    </location>
</feature>
<comment type="caution">
    <text evidence="4">The sequence shown here is derived from an EMBL/GenBank/DDBJ whole genome shotgun (WGS) entry which is preliminary data.</text>
</comment>
<proteinExistence type="predicted"/>
<protein>
    <recommendedName>
        <fullName evidence="3">Vacuolar sorting protein Vps3844 C-terminal domain-containing protein</fullName>
    </recommendedName>
</protein>
<dbReference type="EMBL" id="SKBQ01000001">
    <property type="protein sequence ID" value="TPX16051.1"/>
    <property type="molecule type" value="Genomic_DNA"/>
</dbReference>
<dbReference type="OrthoDB" id="5583277at2759"/>
<dbReference type="PANTHER" id="PTHR36853">
    <property type="entry name" value="EXPRESSED PROTEIN"/>
    <property type="match status" value="1"/>
</dbReference>
<evidence type="ECO:0000313" key="5">
    <source>
        <dbReference type="Proteomes" id="UP000319257"/>
    </source>
</evidence>
<sequence>MKLQVGLALTALTSVALAAYEPAQVYLIRKQSQSNSAPSISRQTTRQILLQRLGANQSGFLREIPDGKDQEEAISYINELGKTTASLFSQTPSSEPAQLVLMIEGLGKKELEDFENSIRSHKRGRTFVVDKPPSASANSYLFEQDLVAAGVKPSGCKLEAAFNPYAPTCWDNNVFVEKYDLKKVGLLFSLTSPSDLDTLVENIPSLFKLANNGDMEAMLVMMPESSRSSSVKQWSSNPILHRRALRDAETVIAEDTPEESTQAVTPGEKLGAQVWAAAPKGHIPACFQSFNSCDTQTNSCSGHGKCVDKYSRGDASEKRADGAAACWVCKCLATEEHNDGKVSKGRKTTHWGGNICQKKDVSVPFFMFAGFTIAFVGVITFTISMLFNVGEEKLPGVIGAGVSRNK</sequence>
<dbReference type="InParanoid" id="A0A507BGE1"/>
<dbReference type="Pfam" id="PF12955">
    <property type="entry name" value="Vps3844_C"/>
    <property type="match status" value="1"/>
</dbReference>
<name>A0A507BGE1_9PEZI</name>
<dbReference type="AlphaFoldDB" id="A0A507BGE1"/>
<evidence type="ECO:0000256" key="1">
    <source>
        <dbReference type="SAM" id="Phobius"/>
    </source>
</evidence>